<dbReference type="PANTHER" id="PTHR24260">
    <property type="match status" value="1"/>
</dbReference>
<dbReference type="PANTHER" id="PTHR24260:SF134">
    <property type="entry name" value="AT07769P-RELATED"/>
    <property type="match status" value="1"/>
</dbReference>
<keyword evidence="3" id="KW-0378">Hydrolase</keyword>
<dbReference type="CDD" id="cd00190">
    <property type="entry name" value="Tryp_SPc"/>
    <property type="match status" value="2"/>
</dbReference>
<feature type="domain" description="Peptidase S1" evidence="2">
    <location>
        <begin position="892"/>
        <end position="1035"/>
    </location>
</feature>
<dbReference type="InterPro" id="IPR033116">
    <property type="entry name" value="TRYPSIN_SER"/>
</dbReference>
<dbReference type="Pfam" id="PF00089">
    <property type="entry name" value="Trypsin"/>
    <property type="match status" value="4"/>
</dbReference>
<dbReference type="InterPro" id="IPR043504">
    <property type="entry name" value="Peptidase_S1_PA_chymotrypsin"/>
</dbReference>
<keyword evidence="4" id="KW-1185">Reference proteome</keyword>
<comment type="caution">
    <text evidence="3">The sequence shown here is derived from an EMBL/GenBank/DDBJ whole genome shotgun (WGS) entry which is preliminary data.</text>
</comment>
<dbReference type="AlphaFoldDB" id="A0A0L7LHX1"/>
<name>A0A0L7LHX1_OPEBR</name>
<proteinExistence type="predicted"/>
<dbReference type="SMART" id="SM00020">
    <property type="entry name" value="Tryp_SPc"/>
    <property type="match status" value="4"/>
</dbReference>
<dbReference type="GO" id="GO:0006508">
    <property type="term" value="P:proteolysis"/>
    <property type="evidence" value="ECO:0007669"/>
    <property type="project" value="UniProtKB-KW"/>
</dbReference>
<dbReference type="PRINTS" id="PR00722">
    <property type="entry name" value="CHYMOTRYPSIN"/>
</dbReference>
<dbReference type="InterPro" id="IPR001314">
    <property type="entry name" value="Peptidase_S1A"/>
</dbReference>
<feature type="domain" description="Peptidase S1" evidence="2">
    <location>
        <begin position="167"/>
        <end position="363"/>
    </location>
</feature>
<dbReference type="PROSITE" id="PS00135">
    <property type="entry name" value="TRYPSIN_SER"/>
    <property type="match status" value="3"/>
</dbReference>
<dbReference type="GO" id="GO:0004252">
    <property type="term" value="F:serine-type endopeptidase activity"/>
    <property type="evidence" value="ECO:0007669"/>
    <property type="project" value="InterPro"/>
</dbReference>
<dbReference type="Proteomes" id="UP000037510">
    <property type="component" value="Unassembled WGS sequence"/>
</dbReference>
<dbReference type="InterPro" id="IPR051333">
    <property type="entry name" value="CLIP_Serine_Protease"/>
</dbReference>
<reference evidence="3 4" key="1">
    <citation type="journal article" date="2015" name="Genome Biol. Evol.">
        <title>The genome of winter moth (Operophtera brumata) provides a genomic perspective on sexual dimorphism and phenology.</title>
        <authorList>
            <person name="Derks M.F."/>
            <person name="Smit S."/>
            <person name="Salis L."/>
            <person name="Schijlen E."/>
            <person name="Bossers A."/>
            <person name="Mateman C."/>
            <person name="Pijl A.S."/>
            <person name="de Ridder D."/>
            <person name="Groenen M.A."/>
            <person name="Visser M.E."/>
            <person name="Megens H.J."/>
        </authorList>
    </citation>
    <scope>NUCLEOTIDE SEQUENCE [LARGE SCALE GENOMIC DNA]</scope>
    <source>
        <strain evidence="3">WM2013NL</strain>
        <tissue evidence="3">Head and thorax</tissue>
    </source>
</reference>
<dbReference type="InterPro" id="IPR009003">
    <property type="entry name" value="Peptidase_S1_PA"/>
</dbReference>
<evidence type="ECO:0000313" key="3">
    <source>
        <dbReference type="EMBL" id="KOB74816.1"/>
    </source>
</evidence>
<organism evidence="3 4">
    <name type="scientific">Operophtera brumata</name>
    <name type="common">Winter moth</name>
    <name type="synonym">Phalaena brumata</name>
    <dbReference type="NCBI Taxonomy" id="104452"/>
    <lineage>
        <taxon>Eukaryota</taxon>
        <taxon>Metazoa</taxon>
        <taxon>Ecdysozoa</taxon>
        <taxon>Arthropoda</taxon>
        <taxon>Hexapoda</taxon>
        <taxon>Insecta</taxon>
        <taxon>Pterygota</taxon>
        <taxon>Neoptera</taxon>
        <taxon>Endopterygota</taxon>
        <taxon>Lepidoptera</taxon>
        <taxon>Glossata</taxon>
        <taxon>Ditrysia</taxon>
        <taxon>Geometroidea</taxon>
        <taxon>Geometridae</taxon>
        <taxon>Larentiinae</taxon>
        <taxon>Operophtera</taxon>
    </lineage>
</organism>
<gene>
    <name evidence="3" type="ORF">OBRU01_08526</name>
</gene>
<keyword evidence="3" id="KW-0645">Protease</keyword>
<dbReference type="STRING" id="104452.A0A0L7LHX1"/>
<keyword evidence="1" id="KW-1015">Disulfide bond</keyword>
<dbReference type="SUPFAM" id="SSF50494">
    <property type="entry name" value="Trypsin-like serine proteases"/>
    <property type="match status" value="4"/>
</dbReference>
<dbReference type="InterPro" id="IPR001254">
    <property type="entry name" value="Trypsin_dom"/>
</dbReference>
<dbReference type="PROSITE" id="PS50240">
    <property type="entry name" value="TRYPSIN_DOM"/>
    <property type="match status" value="3"/>
</dbReference>
<sequence length="1035" mass="111033">MFQESQHKFYRSLNGEQRTPTQIPSQDEVQRFWASILSEPVPLNSGAWWIMEVQESMEEVVEEHTFKEIDTDKLEAAIKIPNWKAPGVDKIQYYYLKYLTSTHKYIAKLFDRIMKGIEPVDHITMKFALTLLALVAVAQAKNLLVDLEDNTAYNYLAKYGLPLAEKIRAAEEAASQNKIATSLTVALGTNFLFSGGTRVSTSDVVMHSGWNPTMVRNDIAMIKLASPVSTSDRIAPITLPSGSQLTETFLGDTAIASGFGLTSDGGFITANQFLSHVQLPVITNSDCSSYFSIIRDSNICTSGANGRSTCSGDSGGPLIVIRNRQPLLVGVTSFGSDLGCQVGYPAAFARVTSYMDFINQNIFTMKVLLVLTLAALVHARSVEEAPRTTAHGYIQNIAIPLAEQIEKAEATLTQNRIIGGSQSQLGQFPYQVVLGSITLFFGGTRIESRNVIMHPDYETSLVRNDVAVIYLPSSVSFSNGGIGVNQVLSYVRLNVITNNVCLLAFPLFLQNSNICTSSIGNVSTCRGDSGGPLAVIGITSFGSGLGCEASMPVAFARFALTLLALVAVAQAKNLLVDLEDNTAYDYLAKYGLPLAEKIRAAEEAASQNRIVGGSAAGPVTYQATLLTVALGTNFLFSGGTRVSTSDVVMHSGWNPRLVRNDIAMIRLPSSVSTSDRIAPITLPSGSQLTETFLNTPSGFRVGFDASNTFLPGGFITANQFLSHVQLPVITNRDCSSFFSNIQDSNICTSGANGRSTCSSDSGGPLIVIRNRQPLLVGVTSFVSDLGCQVGYPAAFARVTSYMDFINQNMLVLPPSCLTLVVRLATLRPSPGSPPTWTSSTRTWQVNCRLYCIPLCITMKVLLVLTLAALVHARSVEEAPRTTAHGYIQNIAIPLAEQIEKAEATLAQNRIIATISPISLPSGAELLDNYAGETAVASGFGVTSQNGGIAVTQFLSHVSLNVITNNVCFLAFPLYLQNSNICTSSAGNVSTCRGDSGGPLVVIGITSFGSGLGCEVGMPAVFARVSSFIDFFNQHL</sequence>
<dbReference type="EMBL" id="JTDY01001120">
    <property type="protein sequence ID" value="KOB74816.1"/>
    <property type="molecule type" value="Genomic_DNA"/>
</dbReference>
<evidence type="ECO:0000256" key="1">
    <source>
        <dbReference type="ARBA" id="ARBA00023157"/>
    </source>
</evidence>
<accession>A0A0L7LHX1</accession>
<dbReference type="Gene3D" id="2.40.10.10">
    <property type="entry name" value="Trypsin-like serine proteases"/>
    <property type="match status" value="6"/>
</dbReference>
<evidence type="ECO:0000313" key="4">
    <source>
        <dbReference type="Proteomes" id="UP000037510"/>
    </source>
</evidence>
<feature type="domain" description="Peptidase S1" evidence="2">
    <location>
        <begin position="417"/>
        <end position="810"/>
    </location>
</feature>
<protein>
    <submittedName>
        <fullName evidence="3">Serine protease 51</fullName>
    </submittedName>
</protein>
<evidence type="ECO:0000259" key="2">
    <source>
        <dbReference type="PROSITE" id="PS50240"/>
    </source>
</evidence>